<evidence type="ECO:0000256" key="5">
    <source>
        <dbReference type="ARBA" id="ARBA00022759"/>
    </source>
</evidence>
<dbReference type="GO" id="GO:0003676">
    <property type="term" value="F:nucleic acid binding"/>
    <property type="evidence" value="ECO:0007669"/>
    <property type="project" value="InterPro"/>
</dbReference>
<proteinExistence type="predicted"/>
<dbReference type="SUPFAM" id="SSF56672">
    <property type="entry name" value="DNA/RNA polymerases"/>
    <property type="match status" value="1"/>
</dbReference>
<dbReference type="InterPro" id="IPR036397">
    <property type="entry name" value="RNaseH_sf"/>
</dbReference>
<feature type="compositionally biased region" description="Low complexity" evidence="8">
    <location>
        <begin position="759"/>
        <end position="776"/>
    </location>
</feature>
<dbReference type="Gene3D" id="1.10.340.70">
    <property type="match status" value="1"/>
</dbReference>
<keyword evidence="4" id="KW-0540">Nuclease</keyword>
<evidence type="ECO:0000313" key="11">
    <source>
        <dbReference type="Proteomes" id="UP000078284"/>
    </source>
</evidence>
<dbReference type="GO" id="GO:0016787">
    <property type="term" value="F:hydrolase activity"/>
    <property type="evidence" value="ECO:0007669"/>
    <property type="project" value="UniProtKB-KW"/>
</dbReference>
<dbReference type="PANTHER" id="PTHR47266">
    <property type="entry name" value="ENDONUCLEASE-RELATED"/>
    <property type="match status" value="1"/>
</dbReference>
<gene>
    <name evidence="10" type="ordered locus">AXX17_At2g07550</name>
</gene>
<dbReference type="InterPro" id="IPR041588">
    <property type="entry name" value="Integrase_H2C2"/>
</dbReference>
<dbReference type="GO" id="GO:0004519">
    <property type="term" value="F:endonuclease activity"/>
    <property type="evidence" value="ECO:0007669"/>
    <property type="project" value="UniProtKB-KW"/>
</dbReference>
<dbReference type="InterPro" id="IPR043128">
    <property type="entry name" value="Rev_trsase/Diguanyl_cyclase"/>
</dbReference>
<dbReference type="InterPro" id="IPR012337">
    <property type="entry name" value="RNaseH-like_sf"/>
</dbReference>
<keyword evidence="2" id="KW-0808">Transferase</keyword>
<organism evidence="10 11">
    <name type="scientific">Arabidopsis thaliana</name>
    <name type="common">Mouse-ear cress</name>
    <dbReference type="NCBI Taxonomy" id="3702"/>
    <lineage>
        <taxon>Eukaryota</taxon>
        <taxon>Viridiplantae</taxon>
        <taxon>Streptophyta</taxon>
        <taxon>Embryophyta</taxon>
        <taxon>Tracheophyta</taxon>
        <taxon>Spermatophyta</taxon>
        <taxon>Magnoliopsida</taxon>
        <taxon>eudicotyledons</taxon>
        <taxon>Gunneridae</taxon>
        <taxon>Pentapetalae</taxon>
        <taxon>rosids</taxon>
        <taxon>malvids</taxon>
        <taxon>Brassicales</taxon>
        <taxon>Brassicaceae</taxon>
        <taxon>Camelineae</taxon>
        <taxon>Arabidopsis</taxon>
    </lineage>
</organism>
<dbReference type="PROSITE" id="PS50994">
    <property type="entry name" value="INTEGRASE"/>
    <property type="match status" value="1"/>
</dbReference>
<evidence type="ECO:0000313" key="10">
    <source>
        <dbReference type="EMBL" id="OAP11006.1"/>
    </source>
</evidence>
<accession>A0A178VYS2</accession>
<keyword evidence="3" id="KW-0548">Nucleotidyltransferase</keyword>
<evidence type="ECO:0000256" key="1">
    <source>
        <dbReference type="ARBA" id="ARBA00012493"/>
    </source>
</evidence>
<feature type="region of interest" description="Disordered" evidence="8">
    <location>
        <begin position="793"/>
        <end position="817"/>
    </location>
</feature>
<dbReference type="Gene3D" id="3.10.10.10">
    <property type="entry name" value="HIV Type 1 Reverse Transcriptase, subunit A, domain 1"/>
    <property type="match status" value="1"/>
</dbReference>
<dbReference type="Gene3D" id="2.40.70.10">
    <property type="entry name" value="Acid Proteases"/>
    <property type="match status" value="2"/>
</dbReference>
<dbReference type="Pfam" id="PF17917">
    <property type="entry name" value="RT_RNaseH"/>
    <property type="match status" value="1"/>
</dbReference>
<dbReference type="CDD" id="cd00303">
    <property type="entry name" value="retropepsin_like"/>
    <property type="match status" value="2"/>
</dbReference>
<dbReference type="InterPro" id="IPR052160">
    <property type="entry name" value="Gypsy_RT_Integrase-like"/>
</dbReference>
<dbReference type="EMBL" id="LUHQ01000002">
    <property type="protein sequence ID" value="OAP11006.1"/>
    <property type="molecule type" value="Genomic_DNA"/>
</dbReference>
<feature type="domain" description="Integrase catalytic" evidence="9">
    <location>
        <begin position="1511"/>
        <end position="1677"/>
    </location>
</feature>
<evidence type="ECO:0000256" key="4">
    <source>
        <dbReference type="ARBA" id="ARBA00022722"/>
    </source>
</evidence>
<keyword evidence="7" id="KW-0695">RNA-directed DNA polymerase</keyword>
<dbReference type="GO" id="GO:0003964">
    <property type="term" value="F:RNA-directed DNA polymerase activity"/>
    <property type="evidence" value="ECO:0007669"/>
    <property type="project" value="UniProtKB-KW"/>
</dbReference>
<evidence type="ECO:0000256" key="6">
    <source>
        <dbReference type="ARBA" id="ARBA00022801"/>
    </source>
</evidence>
<dbReference type="GO" id="GO:0015074">
    <property type="term" value="P:DNA integration"/>
    <property type="evidence" value="ECO:0007669"/>
    <property type="project" value="InterPro"/>
</dbReference>
<dbReference type="InterPro" id="IPR005162">
    <property type="entry name" value="Retrotrans_gag_dom"/>
</dbReference>
<evidence type="ECO:0000256" key="8">
    <source>
        <dbReference type="SAM" id="MobiDB-lite"/>
    </source>
</evidence>
<dbReference type="Pfam" id="PF17921">
    <property type="entry name" value="Integrase_H2C2"/>
    <property type="match status" value="1"/>
</dbReference>
<dbReference type="EC" id="2.7.7.49" evidence="1"/>
<feature type="region of interest" description="Disordered" evidence="8">
    <location>
        <begin position="756"/>
        <end position="776"/>
    </location>
</feature>
<dbReference type="Proteomes" id="UP000078284">
    <property type="component" value="Chromosome 2"/>
</dbReference>
<dbReference type="InterPro" id="IPR041373">
    <property type="entry name" value="RT_RNaseH"/>
</dbReference>
<evidence type="ECO:0000256" key="7">
    <source>
        <dbReference type="ARBA" id="ARBA00022918"/>
    </source>
</evidence>
<dbReference type="Gene3D" id="3.30.70.270">
    <property type="match status" value="1"/>
</dbReference>
<protein>
    <recommendedName>
        <fullName evidence="1">RNA-directed DNA polymerase</fullName>
        <ecNumber evidence="1">2.7.7.49</ecNumber>
    </recommendedName>
</protein>
<dbReference type="Pfam" id="PF00665">
    <property type="entry name" value="rve"/>
    <property type="match status" value="1"/>
</dbReference>
<feature type="compositionally biased region" description="Polar residues" evidence="8">
    <location>
        <begin position="805"/>
        <end position="817"/>
    </location>
</feature>
<name>A0A178VYS2_ARATH</name>
<evidence type="ECO:0000256" key="3">
    <source>
        <dbReference type="ARBA" id="ARBA00022695"/>
    </source>
</evidence>
<dbReference type="InterPro" id="IPR001584">
    <property type="entry name" value="Integrase_cat-core"/>
</dbReference>
<evidence type="ECO:0000256" key="2">
    <source>
        <dbReference type="ARBA" id="ARBA00022679"/>
    </source>
</evidence>
<dbReference type="InterPro" id="IPR043502">
    <property type="entry name" value="DNA/RNA_pol_sf"/>
</dbReference>
<keyword evidence="5" id="KW-0255">Endonuclease</keyword>
<dbReference type="Pfam" id="PF03732">
    <property type="entry name" value="Retrotrans_gag"/>
    <property type="match status" value="1"/>
</dbReference>
<dbReference type="InterPro" id="IPR021109">
    <property type="entry name" value="Peptidase_aspartic_dom_sf"/>
</dbReference>
<keyword evidence="6" id="KW-0378">Hydrolase</keyword>
<dbReference type="Gene3D" id="3.30.420.10">
    <property type="entry name" value="Ribonuclease H-like superfamily/Ribonuclease H"/>
    <property type="match status" value="1"/>
</dbReference>
<evidence type="ECO:0000259" key="9">
    <source>
        <dbReference type="PROSITE" id="PS50994"/>
    </source>
</evidence>
<comment type="caution">
    <text evidence="10">The sequence shown here is derived from an EMBL/GenBank/DDBJ whole genome shotgun (WGS) entry which is preliminary data.</text>
</comment>
<sequence length="1950" mass="220763">MPRQTRSTKQKELINLSVLDLGKLERTYQKIQKLAMADKVIKADVEGVLRDEDGQAYNEAGQRLDDHGLIITKDANEDQARLNAQLAARDAAGLGVERHQLGFDRHHREQHADAIGVKRHNRGVEPRRTLGDFNRPDLFYGNRSSIVPPPFQRNDYELKSGYFALVGQHPFHGLSHEQPRDHIERFEDFVLSIKANGVSEDYLLCKLFPYSLAGEAASWLKQLKAGSLKTWRSIKIAFLNNFYDDAKSEELRNKLSTFTQGPVEAFKAVWVRFKEYQRDCPHHGFSEVQLLGTFFRGVDWRYQMALDAASNGNFNTRYPADATALIENLACSNGTKNADFERKKIAGAILGNQMVEVNAKLDSVHNLLTGKKHVHFVAEEETIEPEPESEEGVFYIDGQGYRKFGQPQGNFSGNRGLMEIQLTKPPSPPPPSSETRMESMLEQILESQTKLVVEFNCKFDAVYTDLNGKIDNLSSHLKKLDSCNAILIREGDDVWEELDTEDKLELAVAEMVSTNTLLCRSTPYGTLFSETTQYDGPVFTPPVPYPRRRRSEQEIHAAKCTAIMEKILNTLPKDASETSSASLNRYVKRLVDNGISLNEAKLLTRDISAIMLPKAKKEKAQRVDIAEYIRTITPGQTTEKLPVPGSFVLDCSISTSRFRCSLCDLGSSINLMSKSVAERLGMTHYRPTRITLFFADRSKRIPEGILEDVPVKVAFLATAGARFDVKRGRISLKVCDSKMEFGMDGSELTKPISCIASSTDRTPQTDQTPTTEPHTTLQPVQLANKICRGTVSIDTTTPVDRHPRVSQTEDSAHSLQPTSIEDLCDKFSSLSSPVLSLINSLDYSKTASLDNKPRVPRKLVSPVVFAGDEMSVDRHTPECRSTPEAAPTRSVRVNPTIGKSRWQTNRLEDILVSNSTTKSGANLTALPFTSSNDFHGCVDQHHQGVDRHPLQNQTATIGNFNRTDLFYTNRSAFKLPPFEREDFAIHPAYYDLVSRGKFRGAPDESPFDHLEVFEDIVSSIKAEEAIRLQISSFTQAPAESLRASWLRFRCKAMIDKLNVEMPLVEAIHLSPTIRSVNLMPRSVAMRLGYSNLEPTFITLVLADHSTRIPDGILIDVPVMIGKSMIPTDFVVLLPYEKEHKDPLIFGRSFLHTAGAIIDVRQGKIGLNILLLHPNLKEVVKNEIMKLLEAGIIYPISDSSWISPVHVVPKKGGVTVVKNEKDELIPTRTITGHRMCIDYRKLNAATRKDHFPLPFIDQMLQRRKRLSPAPMVHLLIGECPLVFVMLLQHFREDGIVLGHKISEHGIEVDSAKIEVMTTLQVPDNVKAVRSFLGHAGFYRRFFTDFTKIARPLTALLFGAVLGQRKDKKLHAIYYASRTLDDGQRNYATTEKELFAMVFAFEKLRSYLDVEPDNFTNYNKKRFLREIRRYYWDEPYLYKHCSDGVYRRCIAATEVPDILSHCQSSSYGGHFVIFKTVSKVLRADFWWLTMFRDAQKFISQCYPCQRKGKISKRNEMPQKFILEVEVFDCWGKDFMGPFPPSNKNLYILVVVDYVSKWLEAIDSPKNDSAVVMKLFKSIIFPHFGVPRIVISDVGKHFIKILAKLLLQYGVQHRVATPYHPQTSGQVEVSNRQIKEILEKTVGKAKKEWSYKLDDALWAYRTALKTLLGTTPFHLLYGKACHLPVELEHKVAWAVKMMNFDIKSVGERRLIQLNEVDEIQIHAHDNSKLYKERTKAYHDKKILTQTFEPNDQEAVHSEIRHPVLRYLVRLISSTLLCTMEPGKMRLSELLLLYHAFHDFFPDSFIFEQVDRDVNFGVVFAHHLVSLKTKPFIGRGQKSERVGSLLTPVFEHFRIIFEGEERGATSGSAPTHTEDEVVDLAGGPRVGSSSSALPYQMPSPPPILMELQVFQQYVVDSFKSVWNAIATLSRCGCVAPTRRRRRSPAPTSGSRHED</sequence>
<reference evidence="11" key="1">
    <citation type="journal article" date="2016" name="Proc. Natl. Acad. Sci. U.S.A.">
        <title>Chromosome-level assembly of Arabidopsis thaliana Ler reveals the extent of translocation and inversion polymorphisms.</title>
        <authorList>
            <person name="Zapata L."/>
            <person name="Ding J."/>
            <person name="Willing E.M."/>
            <person name="Hartwig B."/>
            <person name="Bezdan D."/>
            <person name="Jiao W.B."/>
            <person name="Patel V."/>
            <person name="Velikkakam James G."/>
            <person name="Koornneef M."/>
            <person name="Ossowski S."/>
            <person name="Schneeberger K."/>
        </authorList>
    </citation>
    <scope>NUCLEOTIDE SEQUENCE [LARGE SCALE GENOMIC DNA]</scope>
    <source>
        <strain evidence="11">cv. Landsberg erecta</strain>
    </source>
</reference>
<dbReference type="SUPFAM" id="SSF53098">
    <property type="entry name" value="Ribonuclease H-like"/>
    <property type="match status" value="1"/>
</dbReference>